<gene>
    <name evidence="1" type="ORF">C7Y71_004590</name>
</gene>
<dbReference type="Proteomes" id="UP000249375">
    <property type="component" value="Chromosome"/>
</dbReference>
<evidence type="ECO:0000313" key="1">
    <source>
        <dbReference type="EMBL" id="QFQ12350.1"/>
    </source>
</evidence>
<dbReference type="KEGG" id="alq:C7Y71_004590"/>
<sequence length="60" mass="7079">MTTELPQDPFMLLSVVNMKLRDQYASLEDLCDDMNVSRTDLEEQLCAAGFEYNAEQRRFW</sequence>
<evidence type="ECO:0000313" key="2">
    <source>
        <dbReference type="Proteomes" id="UP000249375"/>
    </source>
</evidence>
<dbReference type="AlphaFoldDB" id="A0A5P8E622"/>
<dbReference type="EMBL" id="CP033459">
    <property type="protein sequence ID" value="QFQ12350.1"/>
    <property type="molecule type" value="Genomic_DNA"/>
</dbReference>
<dbReference type="OrthoDB" id="6636823at2"/>
<keyword evidence="2" id="KW-1185">Reference proteome</keyword>
<organism evidence="1 2">
    <name type="scientific">Pseudoprevotella muciniphila</name>
    <dbReference type="NCBI Taxonomy" id="2133944"/>
    <lineage>
        <taxon>Bacteria</taxon>
        <taxon>Pseudomonadati</taxon>
        <taxon>Bacteroidota</taxon>
        <taxon>Bacteroidia</taxon>
        <taxon>Bacteroidales</taxon>
        <taxon>Prevotellaceae</taxon>
        <taxon>Pseudoprevotella</taxon>
    </lineage>
</organism>
<proteinExistence type="predicted"/>
<dbReference type="InterPro" id="IPR025346">
    <property type="entry name" value="DUF4250"/>
</dbReference>
<dbReference type="Pfam" id="PF14056">
    <property type="entry name" value="DUF4250"/>
    <property type="match status" value="1"/>
</dbReference>
<accession>A0A5P8E622</accession>
<dbReference type="RefSeq" id="WP_111897214.1">
    <property type="nucleotide sequence ID" value="NZ_CP033459.1"/>
</dbReference>
<protein>
    <submittedName>
        <fullName evidence="1">DUF4250 domain-containing protein</fullName>
    </submittedName>
</protein>
<name>A0A5P8E622_9BACT</name>
<reference evidence="1 2" key="1">
    <citation type="submission" date="2018-11" db="EMBL/GenBank/DDBJ databases">
        <authorList>
            <person name="Na S.W."/>
            <person name="Baik M."/>
        </authorList>
    </citation>
    <scope>NUCLEOTIDE SEQUENCE [LARGE SCALE GENOMIC DNA]</scope>
    <source>
        <strain evidence="1 2">E39</strain>
    </source>
</reference>